<dbReference type="SUPFAM" id="SSF48065">
    <property type="entry name" value="DBL homology domain (DH-domain)"/>
    <property type="match status" value="1"/>
</dbReference>
<feature type="domain" description="DH" evidence="2">
    <location>
        <begin position="20"/>
        <end position="114"/>
    </location>
</feature>
<feature type="non-terminal residue" evidence="3">
    <location>
        <position position="1"/>
    </location>
</feature>
<evidence type="ECO:0000313" key="3">
    <source>
        <dbReference type="EMBL" id="PPQ66569.1"/>
    </source>
</evidence>
<feature type="compositionally biased region" description="Polar residues" evidence="1">
    <location>
        <begin position="423"/>
        <end position="436"/>
    </location>
</feature>
<dbReference type="EMBL" id="NHYE01005627">
    <property type="protein sequence ID" value="PPQ66569.1"/>
    <property type="molecule type" value="Genomic_DNA"/>
</dbReference>
<dbReference type="OrthoDB" id="1716625at2759"/>
<dbReference type="InterPro" id="IPR035899">
    <property type="entry name" value="DBL_dom_sf"/>
</dbReference>
<gene>
    <name evidence="3" type="ORF">CVT26_009469</name>
</gene>
<dbReference type="PANTHER" id="PTHR45818:SF3">
    <property type="entry name" value="PROTEIN VAV"/>
    <property type="match status" value="1"/>
</dbReference>
<dbReference type="Pfam" id="PF00621">
    <property type="entry name" value="RhoGEF"/>
    <property type="match status" value="1"/>
</dbReference>
<dbReference type="GO" id="GO:0005737">
    <property type="term" value="C:cytoplasm"/>
    <property type="evidence" value="ECO:0007669"/>
    <property type="project" value="TreeGrafter"/>
</dbReference>
<feature type="region of interest" description="Disordered" evidence="1">
    <location>
        <begin position="329"/>
        <end position="359"/>
    </location>
</feature>
<feature type="region of interest" description="Disordered" evidence="1">
    <location>
        <begin position="559"/>
        <end position="631"/>
    </location>
</feature>
<evidence type="ECO:0000259" key="2">
    <source>
        <dbReference type="PROSITE" id="PS50010"/>
    </source>
</evidence>
<dbReference type="PROSITE" id="PS50010">
    <property type="entry name" value="DH_2"/>
    <property type="match status" value="1"/>
</dbReference>
<feature type="compositionally biased region" description="Polar residues" evidence="1">
    <location>
        <begin position="608"/>
        <end position="631"/>
    </location>
</feature>
<dbReference type="AlphaFoldDB" id="A0A409VJW5"/>
<proteinExistence type="predicted"/>
<feature type="compositionally biased region" description="Basic and acidic residues" evidence="1">
    <location>
        <begin position="438"/>
        <end position="452"/>
    </location>
</feature>
<dbReference type="Proteomes" id="UP000284706">
    <property type="component" value="Unassembled WGS sequence"/>
</dbReference>
<dbReference type="InterPro" id="IPR000219">
    <property type="entry name" value="DH_dom"/>
</dbReference>
<feature type="compositionally biased region" description="Polar residues" evidence="1">
    <location>
        <begin position="479"/>
        <end position="489"/>
    </location>
</feature>
<name>A0A409VJW5_9AGAR</name>
<reference evidence="3 4" key="1">
    <citation type="journal article" date="2018" name="Evol. Lett.">
        <title>Horizontal gene cluster transfer increased hallucinogenic mushroom diversity.</title>
        <authorList>
            <person name="Reynolds H.T."/>
            <person name="Vijayakumar V."/>
            <person name="Gluck-Thaler E."/>
            <person name="Korotkin H.B."/>
            <person name="Matheny P.B."/>
            <person name="Slot J.C."/>
        </authorList>
    </citation>
    <scope>NUCLEOTIDE SEQUENCE [LARGE SCALE GENOMIC DNA]</scope>
    <source>
        <strain evidence="3 4">SRW20</strain>
    </source>
</reference>
<feature type="region of interest" description="Disordered" evidence="1">
    <location>
        <begin position="423"/>
        <end position="535"/>
    </location>
</feature>
<sequence>KPIPDNRKRTKSSSSLDGAVRSLRRRPSIANAKDLAPYSAEVKRERAAPRIVFTDYLIKPIQRVCKYPLLLDQLLPSKAYRVLSNTVDTRSDVDVVVESAAQAMRHVAASVDEARRRQDIAAQSALISSRIYSSSGSGSSSPSLMTLSAEFLASLGNCLLAGSLDSMYYHPDRPLGQSSTIKAKYYGAFLYPGGYLILVKVSKGRKYEPRHWFSLSDFEIDDEGSLLPCSFKLSCGERHFELAAACQREKETWLSSIQESFTHPATWVNEPLPSYKYDEKGELLPELDEALFEELPSAGLPTIRSIPEMSHTEDAEIPEPFFASLRGNSKSKKKRGAYETAFHPRPDMPPPPTRRSSAQSVKSIFSPITSDPETLLIRRSSPAARLQVDQELQDVISRSILTARSHAFTHELELFQAPKITKSGFSRSNSGISMSRLSKHESVRVPRRRTTDSLDGSQYRRNTNVKSSTGTRRIKSKKLSITSIDSSWTSGSQESAEAPAPSSQSSSRSASIRTPGTAPSSIPMPSPLPSTELSPLKTRSFVRNVRGIFQLRPVSPNAIVEGNNASSDIPLASSEKDAEPQGMLHRWTRDSFRRRTRSVPDEPDKRSATFNEPENPYTISTSKTNLPLSTS</sequence>
<dbReference type="GO" id="GO:0005085">
    <property type="term" value="F:guanyl-nucleotide exchange factor activity"/>
    <property type="evidence" value="ECO:0007669"/>
    <property type="project" value="InterPro"/>
</dbReference>
<dbReference type="Gene3D" id="2.30.29.30">
    <property type="entry name" value="Pleckstrin-homology domain (PH domain)/Phosphotyrosine-binding domain (PTB)"/>
    <property type="match status" value="1"/>
</dbReference>
<feature type="compositionally biased region" description="Basic and acidic residues" evidence="1">
    <location>
        <begin position="587"/>
        <end position="607"/>
    </location>
</feature>
<comment type="caution">
    <text evidence="3">The sequence shown here is derived from an EMBL/GenBank/DDBJ whole genome shotgun (WGS) entry which is preliminary data.</text>
</comment>
<dbReference type="PANTHER" id="PTHR45818">
    <property type="entry name" value="PROTEIN VAV"/>
    <property type="match status" value="1"/>
</dbReference>
<protein>
    <recommendedName>
        <fullName evidence="2">DH domain-containing protein</fullName>
    </recommendedName>
</protein>
<evidence type="ECO:0000313" key="4">
    <source>
        <dbReference type="Proteomes" id="UP000284706"/>
    </source>
</evidence>
<dbReference type="InterPro" id="IPR011993">
    <property type="entry name" value="PH-like_dom_sf"/>
</dbReference>
<feature type="compositionally biased region" description="Low complexity" evidence="1">
    <location>
        <begin position="490"/>
        <end position="511"/>
    </location>
</feature>
<dbReference type="STRING" id="231916.A0A409VJW5"/>
<evidence type="ECO:0000256" key="1">
    <source>
        <dbReference type="SAM" id="MobiDB-lite"/>
    </source>
</evidence>
<keyword evidence="4" id="KW-1185">Reference proteome</keyword>
<organism evidence="3 4">
    <name type="scientific">Gymnopilus dilepis</name>
    <dbReference type="NCBI Taxonomy" id="231916"/>
    <lineage>
        <taxon>Eukaryota</taxon>
        <taxon>Fungi</taxon>
        <taxon>Dikarya</taxon>
        <taxon>Basidiomycota</taxon>
        <taxon>Agaricomycotina</taxon>
        <taxon>Agaricomycetes</taxon>
        <taxon>Agaricomycetidae</taxon>
        <taxon>Agaricales</taxon>
        <taxon>Agaricineae</taxon>
        <taxon>Hymenogastraceae</taxon>
        <taxon>Gymnopilus</taxon>
    </lineage>
</organism>
<dbReference type="InParanoid" id="A0A409VJW5"/>
<dbReference type="Gene3D" id="1.20.900.10">
    <property type="entry name" value="Dbl homology (DH) domain"/>
    <property type="match status" value="1"/>
</dbReference>
<feature type="compositionally biased region" description="Polar residues" evidence="1">
    <location>
        <begin position="453"/>
        <end position="471"/>
    </location>
</feature>
<dbReference type="SUPFAM" id="SSF50729">
    <property type="entry name" value="PH domain-like"/>
    <property type="match status" value="1"/>
</dbReference>
<accession>A0A409VJW5</accession>
<feature type="region of interest" description="Disordered" evidence="1">
    <location>
        <begin position="1"/>
        <end position="20"/>
    </location>
</feature>